<proteinExistence type="predicted"/>
<sequence>MKVTFFTNFINHYQSNLADCFYDKLGDDFTFVATEPIDKSFKDYLSTDFADKKYLLQSYLNDSNYQKALLLGQESDIVIIGSAPDVFIKNRLELDKIVFRYSERWLKKSDYQILSPRSWWNIYNSHIKYRNHKYYMLASSAYTATDVSRFFSYPDKCYKWGYFPNVKEVDINAILESKQGKKIKLFWVARWIDWKHPELAVQLVVKLKKKGYDFVLEMAGDGQMKNEIVKLIEENNVSDCIKVLGNIKNDDILQKMKESNVFIFTSDRGEGWGVVANEAMSNGCTVVASHEIGSIPFLIKNGINGLVFESKKIDSLVGQVEKLINDRALCDDLARNAYHSMINTWNPKNAVNNFIQLAKSLISEKEVSIENGPCSVAKPISENAFLKQGL</sequence>
<dbReference type="Proteomes" id="UP000198319">
    <property type="component" value="Unassembled WGS sequence"/>
</dbReference>
<name>A0A1S1J8L3_9FLAO</name>
<dbReference type="CDD" id="cd03801">
    <property type="entry name" value="GT4_PimA-like"/>
    <property type="match status" value="1"/>
</dbReference>
<dbReference type="InterPro" id="IPR001296">
    <property type="entry name" value="Glyco_trans_1"/>
</dbReference>
<dbReference type="OrthoDB" id="9790710at2"/>
<dbReference type="EMBL" id="MIKE01000024">
    <property type="protein sequence ID" value="OHT44643.1"/>
    <property type="molecule type" value="Genomic_DNA"/>
</dbReference>
<evidence type="ECO:0000313" key="4">
    <source>
        <dbReference type="Proteomes" id="UP000180252"/>
    </source>
</evidence>
<evidence type="ECO:0000313" key="3">
    <source>
        <dbReference type="EMBL" id="OXB19219.1"/>
    </source>
</evidence>
<organism evidence="2 4">
    <name type="scientific">Flavobacterium tructae</name>
    <dbReference type="NCBI Taxonomy" id="1114873"/>
    <lineage>
        <taxon>Bacteria</taxon>
        <taxon>Pseudomonadati</taxon>
        <taxon>Bacteroidota</taxon>
        <taxon>Flavobacteriia</taxon>
        <taxon>Flavobacteriales</taxon>
        <taxon>Flavobacteriaceae</taxon>
        <taxon>Flavobacterium</taxon>
    </lineage>
</organism>
<dbReference type="Gene3D" id="3.40.50.2000">
    <property type="entry name" value="Glycogen Phosphorylase B"/>
    <property type="match status" value="2"/>
</dbReference>
<accession>A0A1S1J8L3</accession>
<evidence type="ECO:0000313" key="2">
    <source>
        <dbReference type="EMBL" id="OHT44643.1"/>
    </source>
</evidence>
<gene>
    <name evidence="3" type="ORF">B0A71_11760</name>
    <name evidence="2" type="ORF">BHE19_13110</name>
</gene>
<dbReference type="Proteomes" id="UP000180252">
    <property type="component" value="Unassembled WGS sequence"/>
</dbReference>
<dbReference type="Pfam" id="PF00534">
    <property type="entry name" value="Glycos_transf_1"/>
    <property type="match status" value="1"/>
</dbReference>
<feature type="domain" description="Glycosyl transferase family 1" evidence="1">
    <location>
        <begin position="178"/>
        <end position="339"/>
    </location>
</feature>
<reference evidence="4" key="1">
    <citation type="submission" date="2016-09" db="EMBL/GenBank/DDBJ databases">
        <authorList>
            <person name="Chen S."/>
            <person name="Walker E."/>
        </authorList>
    </citation>
    <scope>NUCLEOTIDE SEQUENCE [LARGE SCALE GENOMIC DNA]</scope>
    <source>
        <strain evidence="4">MSU</strain>
    </source>
</reference>
<dbReference type="SUPFAM" id="SSF53756">
    <property type="entry name" value="UDP-Glycosyltransferase/glycogen phosphorylase"/>
    <property type="match status" value="1"/>
</dbReference>
<protein>
    <recommendedName>
        <fullName evidence="1">Glycosyl transferase family 1 domain-containing protein</fullName>
    </recommendedName>
</protein>
<evidence type="ECO:0000259" key="1">
    <source>
        <dbReference type="Pfam" id="PF00534"/>
    </source>
</evidence>
<dbReference type="RefSeq" id="WP_070907872.1">
    <property type="nucleotide sequence ID" value="NZ_MIKE01000024.1"/>
</dbReference>
<dbReference type="EMBL" id="MUHG01000018">
    <property type="protein sequence ID" value="OXB19219.1"/>
    <property type="molecule type" value="Genomic_DNA"/>
</dbReference>
<comment type="caution">
    <text evidence="2">The sequence shown here is derived from an EMBL/GenBank/DDBJ whole genome shotgun (WGS) entry which is preliminary data.</text>
</comment>
<evidence type="ECO:0000313" key="5">
    <source>
        <dbReference type="Proteomes" id="UP000198319"/>
    </source>
</evidence>
<dbReference type="GO" id="GO:0016757">
    <property type="term" value="F:glycosyltransferase activity"/>
    <property type="evidence" value="ECO:0007669"/>
    <property type="project" value="InterPro"/>
</dbReference>
<keyword evidence="5" id="KW-1185">Reference proteome</keyword>
<dbReference type="STRING" id="1278819.BHE19_13110"/>
<dbReference type="PANTHER" id="PTHR12526">
    <property type="entry name" value="GLYCOSYLTRANSFERASE"/>
    <property type="match status" value="1"/>
</dbReference>
<dbReference type="PANTHER" id="PTHR12526:SF630">
    <property type="entry name" value="GLYCOSYLTRANSFERASE"/>
    <property type="match status" value="1"/>
</dbReference>
<reference evidence="3 5" key="3">
    <citation type="submission" date="2016-11" db="EMBL/GenBank/DDBJ databases">
        <title>Whole genomes of Flavobacteriaceae.</title>
        <authorList>
            <person name="Stine C."/>
            <person name="Li C."/>
            <person name="Tadesse D."/>
        </authorList>
    </citation>
    <scope>NUCLEOTIDE SEQUENCE [LARGE SCALE GENOMIC DNA]</scope>
    <source>
        <strain evidence="3 5">ATCC BAA-2541</strain>
    </source>
</reference>
<dbReference type="AlphaFoldDB" id="A0A1S1J8L3"/>
<reference evidence="2" key="2">
    <citation type="submission" date="2016-09" db="EMBL/GenBank/DDBJ databases">
        <authorList>
            <person name="Capua I."/>
            <person name="De Benedictis P."/>
            <person name="Joannis T."/>
            <person name="Lombin L.H."/>
            <person name="Cattoli G."/>
        </authorList>
    </citation>
    <scope>NUCLEOTIDE SEQUENCE [LARGE SCALE GENOMIC DNA]</scope>
    <source>
        <strain evidence="2">MSU</strain>
    </source>
</reference>